<gene>
    <name evidence="1" type="ORF">EJB19_08065</name>
</gene>
<name>A0AA94F4Z9_9FLAO</name>
<organism evidence="1">
    <name type="scientific">Flavobacterium columnare</name>
    <dbReference type="NCBI Taxonomy" id="996"/>
    <lineage>
        <taxon>Bacteria</taxon>
        <taxon>Pseudomonadati</taxon>
        <taxon>Bacteroidota</taxon>
        <taxon>Flavobacteriia</taxon>
        <taxon>Flavobacteriales</taxon>
        <taxon>Flavobacteriaceae</taxon>
        <taxon>Flavobacterium</taxon>
    </lineage>
</organism>
<dbReference type="KEGG" id="fcv:AWN65_02845"/>
<dbReference type="EMBL" id="RWGX01000004">
    <property type="protein sequence ID" value="RVU88145.1"/>
    <property type="molecule type" value="Genomic_DNA"/>
</dbReference>
<protein>
    <submittedName>
        <fullName evidence="1">Uncharacterized protein</fullName>
    </submittedName>
</protein>
<dbReference type="RefSeq" id="WP_060381777.1">
    <property type="nucleotide sequence ID" value="NZ_RWGX02000016.1"/>
</dbReference>
<comment type="caution">
    <text evidence="1">The sequence shown here is derived from an EMBL/GenBank/DDBJ whole genome shotgun (WGS) entry which is preliminary data.</text>
</comment>
<proteinExistence type="predicted"/>
<dbReference type="AlphaFoldDB" id="A0AA94F4Z9"/>
<sequence length="76" mass="9392">MIKWEYFIDYYCEYKYEYGFELEDTIKINIDNNLFKIYSFKFDTFIINKKKGLECEFKEAILNGKLNKTNIFEIKK</sequence>
<accession>A0AA94F4Z9</accession>
<evidence type="ECO:0000313" key="1">
    <source>
        <dbReference type="EMBL" id="RVU88145.1"/>
    </source>
</evidence>
<reference evidence="1" key="1">
    <citation type="submission" date="2018-12" db="EMBL/GenBank/DDBJ databases">
        <title>Draft genome sequence of Flaovobacterium columnare BGFS27 isolated from channel catfish in Alabama.</title>
        <authorList>
            <person name="Cai W."/>
            <person name="Arias C."/>
        </authorList>
    </citation>
    <scope>NUCLEOTIDE SEQUENCE [LARGE SCALE GENOMIC DNA]</scope>
    <source>
        <strain evidence="1">BGFS27</strain>
    </source>
</reference>